<name>A0A4Y7JAI3_PAPSO</name>
<organism evidence="3 4">
    <name type="scientific">Papaver somniferum</name>
    <name type="common">Opium poppy</name>
    <dbReference type="NCBI Taxonomy" id="3469"/>
    <lineage>
        <taxon>Eukaryota</taxon>
        <taxon>Viridiplantae</taxon>
        <taxon>Streptophyta</taxon>
        <taxon>Embryophyta</taxon>
        <taxon>Tracheophyta</taxon>
        <taxon>Spermatophyta</taxon>
        <taxon>Magnoliopsida</taxon>
        <taxon>Ranunculales</taxon>
        <taxon>Papaveraceae</taxon>
        <taxon>Papaveroideae</taxon>
        <taxon>Papaver</taxon>
    </lineage>
</organism>
<dbReference type="GO" id="GO:0003712">
    <property type="term" value="F:transcription coregulator activity"/>
    <property type="evidence" value="ECO:0007669"/>
    <property type="project" value="TreeGrafter"/>
</dbReference>
<dbReference type="Pfam" id="PF00612">
    <property type="entry name" value="IQ"/>
    <property type="match status" value="1"/>
</dbReference>
<dbReference type="GO" id="GO:0006357">
    <property type="term" value="P:regulation of transcription by RNA polymerase II"/>
    <property type="evidence" value="ECO:0007669"/>
    <property type="project" value="TreeGrafter"/>
</dbReference>
<feature type="compositionally biased region" description="Polar residues" evidence="2">
    <location>
        <begin position="192"/>
        <end position="209"/>
    </location>
</feature>
<dbReference type="PROSITE" id="PS50297">
    <property type="entry name" value="ANK_REP_REGION"/>
    <property type="match status" value="1"/>
</dbReference>
<dbReference type="EMBL" id="CM010718">
    <property type="protein sequence ID" value="RZC57827.1"/>
    <property type="molecule type" value="Genomic_DNA"/>
</dbReference>
<gene>
    <name evidence="3" type="ORF">C5167_005130</name>
</gene>
<protein>
    <submittedName>
        <fullName evidence="3">Uncharacterized protein</fullName>
    </submittedName>
</protein>
<dbReference type="PROSITE" id="PS50088">
    <property type="entry name" value="ANK_REPEAT"/>
    <property type="match status" value="1"/>
</dbReference>
<feature type="region of interest" description="Disordered" evidence="2">
    <location>
        <begin position="192"/>
        <end position="212"/>
    </location>
</feature>
<dbReference type="STRING" id="3469.A0A4Y7JAI3"/>
<dbReference type="OrthoDB" id="1750346at2759"/>
<accession>A0A4Y7JAI3</accession>
<dbReference type="CDD" id="cd23767">
    <property type="entry name" value="IQCD"/>
    <property type="match status" value="1"/>
</dbReference>
<dbReference type="Gene3D" id="1.25.40.20">
    <property type="entry name" value="Ankyrin repeat-containing domain"/>
    <property type="match status" value="1"/>
</dbReference>
<dbReference type="Gramene" id="RZC57827">
    <property type="protein sequence ID" value="RZC57827"/>
    <property type="gene ID" value="C5167_005130"/>
</dbReference>
<dbReference type="GO" id="GO:0005634">
    <property type="term" value="C:nucleus"/>
    <property type="evidence" value="ECO:0007669"/>
    <property type="project" value="TreeGrafter"/>
</dbReference>
<dbReference type="PROSITE" id="PS50096">
    <property type="entry name" value="IQ"/>
    <property type="match status" value="1"/>
</dbReference>
<keyword evidence="4" id="KW-1185">Reference proteome</keyword>
<feature type="repeat" description="ANK" evidence="1">
    <location>
        <begin position="114"/>
        <end position="146"/>
    </location>
</feature>
<dbReference type="Proteomes" id="UP000316621">
    <property type="component" value="Chromosome 4"/>
</dbReference>
<sequence length="256" mass="28853">MPESCVPSSFQDKILLERILHFCKRTKTATFIRLIQNHGFPLIRGESLYLRFLLEQKLREWISERLEKGCTTGTHNIQGLQVIHMLAILGYRWLIRMYSELGRGKLSLDIEDVAGWTALHWAAFFNRNLTAQLLLDMGANPTLVTRRTIEFPNGLTVAEVAWKNGHHELAAHLANISEEYLHRSNAAALDASSSQVQLDTENHTETGGNYKSGKKRFPDYSVCGQAVKIQAAFRGFRARKHYAGNQSIEATAGEAS</sequence>
<dbReference type="AlphaFoldDB" id="A0A4Y7JAI3"/>
<dbReference type="InterPro" id="IPR000048">
    <property type="entry name" value="IQ_motif_EF-hand-BS"/>
</dbReference>
<dbReference type="PANTHER" id="PTHR23335:SF3">
    <property type="entry name" value="CALMODULIN-BINDING TRANSCRIPTION ACTIVATOR 5"/>
    <property type="match status" value="1"/>
</dbReference>
<evidence type="ECO:0000256" key="2">
    <source>
        <dbReference type="SAM" id="MobiDB-lite"/>
    </source>
</evidence>
<reference evidence="3 4" key="1">
    <citation type="journal article" date="2018" name="Science">
        <title>The opium poppy genome and morphinan production.</title>
        <authorList>
            <person name="Guo L."/>
            <person name="Winzer T."/>
            <person name="Yang X."/>
            <person name="Li Y."/>
            <person name="Ning Z."/>
            <person name="He Z."/>
            <person name="Teodor R."/>
            <person name="Lu Y."/>
            <person name="Bowser T.A."/>
            <person name="Graham I.A."/>
            <person name="Ye K."/>
        </authorList>
    </citation>
    <scope>NUCLEOTIDE SEQUENCE [LARGE SCALE GENOMIC DNA]</scope>
    <source>
        <strain evidence="4">cv. HN1</strain>
        <tissue evidence="3">Leaves</tissue>
    </source>
</reference>
<dbReference type="GO" id="GO:0003690">
    <property type="term" value="F:double-stranded DNA binding"/>
    <property type="evidence" value="ECO:0007669"/>
    <property type="project" value="TreeGrafter"/>
</dbReference>
<dbReference type="PANTHER" id="PTHR23335">
    <property type="entry name" value="CALMODULIN-BINDING TRANSCRIPTION ACTIVATOR CAMTA"/>
    <property type="match status" value="1"/>
</dbReference>
<dbReference type="SMART" id="SM00248">
    <property type="entry name" value="ANK"/>
    <property type="match status" value="2"/>
</dbReference>
<dbReference type="SUPFAM" id="SSF48403">
    <property type="entry name" value="Ankyrin repeat"/>
    <property type="match status" value="1"/>
</dbReference>
<proteinExistence type="predicted"/>
<keyword evidence="1" id="KW-0040">ANK repeat</keyword>
<dbReference type="Pfam" id="PF00023">
    <property type="entry name" value="Ank"/>
    <property type="match status" value="1"/>
</dbReference>
<evidence type="ECO:0000256" key="1">
    <source>
        <dbReference type="PROSITE-ProRule" id="PRU00023"/>
    </source>
</evidence>
<evidence type="ECO:0000313" key="4">
    <source>
        <dbReference type="Proteomes" id="UP000316621"/>
    </source>
</evidence>
<dbReference type="InterPro" id="IPR036770">
    <property type="entry name" value="Ankyrin_rpt-contain_sf"/>
</dbReference>
<dbReference type="InterPro" id="IPR002110">
    <property type="entry name" value="Ankyrin_rpt"/>
</dbReference>
<evidence type="ECO:0000313" key="3">
    <source>
        <dbReference type="EMBL" id="RZC57827.1"/>
    </source>
</evidence>